<feature type="region of interest" description="Disordered" evidence="1">
    <location>
        <begin position="1"/>
        <end position="35"/>
    </location>
</feature>
<organism evidence="2 3">
    <name type="scientific">Athelia psychrophila</name>
    <dbReference type="NCBI Taxonomy" id="1759441"/>
    <lineage>
        <taxon>Eukaryota</taxon>
        <taxon>Fungi</taxon>
        <taxon>Dikarya</taxon>
        <taxon>Basidiomycota</taxon>
        <taxon>Agaricomycotina</taxon>
        <taxon>Agaricomycetes</taxon>
        <taxon>Agaricomycetidae</taxon>
        <taxon>Atheliales</taxon>
        <taxon>Atheliaceae</taxon>
        <taxon>Athelia</taxon>
    </lineage>
</organism>
<reference evidence="2 3" key="1">
    <citation type="journal article" date="2016" name="Mol. Biol. Evol.">
        <title>Comparative Genomics of Early-Diverging Mushroom-Forming Fungi Provides Insights into the Origins of Lignocellulose Decay Capabilities.</title>
        <authorList>
            <person name="Nagy L.G."/>
            <person name="Riley R."/>
            <person name="Tritt A."/>
            <person name="Adam C."/>
            <person name="Daum C."/>
            <person name="Floudas D."/>
            <person name="Sun H."/>
            <person name="Yadav J.S."/>
            <person name="Pangilinan J."/>
            <person name="Larsson K.H."/>
            <person name="Matsuura K."/>
            <person name="Barry K."/>
            <person name="Labutti K."/>
            <person name="Kuo R."/>
            <person name="Ohm R.A."/>
            <person name="Bhattacharya S.S."/>
            <person name="Shirouzu T."/>
            <person name="Yoshinaga Y."/>
            <person name="Martin F.M."/>
            <person name="Grigoriev I.V."/>
            <person name="Hibbett D.S."/>
        </authorList>
    </citation>
    <scope>NUCLEOTIDE SEQUENCE [LARGE SCALE GENOMIC DNA]</scope>
    <source>
        <strain evidence="2 3">CBS 109695</strain>
    </source>
</reference>
<evidence type="ECO:0000313" key="2">
    <source>
        <dbReference type="EMBL" id="KZP30564.1"/>
    </source>
</evidence>
<evidence type="ECO:0000313" key="3">
    <source>
        <dbReference type="Proteomes" id="UP000076532"/>
    </source>
</evidence>
<evidence type="ECO:0000256" key="1">
    <source>
        <dbReference type="SAM" id="MobiDB-lite"/>
    </source>
</evidence>
<gene>
    <name evidence="2" type="ORF">FIBSPDRAFT_926408</name>
</gene>
<dbReference type="EMBL" id="KV417493">
    <property type="protein sequence ID" value="KZP30564.1"/>
    <property type="molecule type" value="Genomic_DNA"/>
</dbReference>
<accession>A0A166TFH4</accession>
<feature type="compositionally biased region" description="Low complexity" evidence="1">
    <location>
        <begin position="26"/>
        <end position="35"/>
    </location>
</feature>
<proteinExistence type="predicted"/>
<protein>
    <submittedName>
        <fullName evidence="2">Uncharacterized protein</fullName>
    </submittedName>
</protein>
<dbReference type="AlphaFoldDB" id="A0A166TFH4"/>
<sequence>MSESALSSEAARPTLPVAPKMPNKPKPTSSLTSTPTCHIVDRDGCGERCGKACALHHRVTGKRGRRGGPLRFSFRMNHQSEAKILAEAVEGCVRVGGDAGSYTALLPYAPNYTFMSAVDKPHNVYSSRLSTAGQSVGRDELVELDAVKGESTGLGGKGFTWRPGLSGSYLCISSDAFYGVGNILSRRFYVPAPQYYDKMKLMRSASGNGLHI</sequence>
<name>A0A166TFH4_9AGAM</name>
<dbReference type="Proteomes" id="UP000076532">
    <property type="component" value="Unassembled WGS sequence"/>
</dbReference>
<keyword evidence="3" id="KW-1185">Reference proteome</keyword>